<evidence type="ECO:0008006" key="5">
    <source>
        <dbReference type="Google" id="ProtNLM"/>
    </source>
</evidence>
<reference evidence="3" key="1">
    <citation type="journal article" date="2020" name="Microorganisms">
        <title>Reliable Identification of Environmental Pseudomonas Isolates Using the rpoD Gene.</title>
        <authorList>
            <consortium name="The Broad Institute Genome Sequencing Platform"/>
            <person name="Girard L."/>
            <person name="Lood C."/>
            <person name="Rokni-Zadeh H."/>
            <person name="van Noort V."/>
            <person name="Lavigne R."/>
            <person name="De Mot R."/>
        </authorList>
    </citation>
    <scope>NUCLEOTIDE SEQUENCE</scope>
    <source>
        <strain evidence="3">SWRI10</strain>
    </source>
</reference>
<evidence type="ECO:0000256" key="2">
    <source>
        <dbReference type="SAM" id="MobiDB-lite"/>
    </source>
</evidence>
<evidence type="ECO:0000313" key="4">
    <source>
        <dbReference type="EMBL" id="MBV4534867.1"/>
    </source>
</evidence>
<evidence type="ECO:0000313" key="3">
    <source>
        <dbReference type="EMBL" id="MBC3441834.1"/>
    </source>
</evidence>
<feature type="compositionally biased region" description="Polar residues" evidence="2">
    <location>
        <begin position="361"/>
        <end position="373"/>
    </location>
</feature>
<dbReference type="PANTHER" id="PTHR21525">
    <property type="entry name" value="MOTILE SPERM PROTEIN"/>
    <property type="match status" value="1"/>
</dbReference>
<dbReference type="RefSeq" id="WP_186555394.1">
    <property type="nucleotide sequence ID" value="NZ_JABWRE020000001.1"/>
</dbReference>
<feature type="region of interest" description="Disordered" evidence="2">
    <location>
        <begin position="532"/>
        <end position="577"/>
    </location>
</feature>
<feature type="region of interest" description="Disordered" evidence="2">
    <location>
        <begin position="401"/>
        <end position="423"/>
    </location>
</feature>
<dbReference type="EMBL" id="JABWRE010000009">
    <property type="protein sequence ID" value="MBC3441834.1"/>
    <property type="molecule type" value="Genomic_DNA"/>
</dbReference>
<dbReference type="PANTHER" id="PTHR21525:SF9">
    <property type="entry name" value="CHANNEL_COLICIN DOMAIN-CONTAINING PROTEIN"/>
    <property type="match status" value="1"/>
</dbReference>
<feature type="compositionally biased region" description="Polar residues" evidence="2">
    <location>
        <begin position="532"/>
        <end position="545"/>
    </location>
</feature>
<feature type="compositionally biased region" description="Acidic residues" evidence="2">
    <location>
        <begin position="316"/>
        <end position="330"/>
    </location>
</feature>
<dbReference type="AlphaFoldDB" id="A0A923JW83"/>
<gene>
    <name evidence="4" type="ORF">HU737_002585</name>
    <name evidence="3" type="ORF">HU737_14180</name>
</gene>
<keyword evidence="1" id="KW-0175">Coiled coil</keyword>
<feature type="region of interest" description="Disordered" evidence="2">
    <location>
        <begin position="281"/>
        <end position="379"/>
    </location>
</feature>
<organism evidence="3">
    <name type="scientific">Pseudomonas urmiensis</name>
    <dbReference type="NCBI Taxonomy" id="2745493"/>
    <lineage>
        <taxon>Bacteria</taxon>
        <taxon>Pseudomonadati</taxon>
        <taxon>Pseudomonadota</taxon>
        <taxon>Gammaproteobacteria</taxon>
        <taxon>Pseudomonadales</taxon>
        <taxon>Pseudomonadaceae</taxon>
        <taxon>Pseudomonas</taxon>
    </lineage>
</organism>
<feature type="region of interest" description="Disordered" evidence="2">
    <location>
        <begin position="122"/>
        <end position="147"/>
    </location>
</feature>
<feature type="coiled-coil region" evidence="1">
    <location>
        <begin position="64"/>
        <end position="101"/>
    </location>
</feature>
<sequence>MADTQVSALGTAVTLAQTLGITFDLLRQRLAPLRKQADSIRLGRISSEVFRLGLELDKTGQVEGALAIDQAQTHEAQIDRLEREAAAVERLQRRYQILARQALIAPGPWQIPMPLPVATQAKAAHAATSAPASAPKDGTATTAKRTEQPLVGSSFEALKTGLTLSAATGAAVAAGWGGYEAYLQLSPDQQQRATEAVKSRRNMAAASASLKVVDSLTFAENGKETAKGIGGALGELGGSLLGAALGGVIGKKKADDIGELVGGYVGEKLGGMAGESLYGFFAGKDSPEPEPGPGKVPTTLSRGAGGQQTDAPGLAIEEEEEEEEFEDQEGGQEQQRAQNSTSITALAQPPVSVFADATPTGEANRNNASSTPRLGSAAPNRLAQMGSDTAAGDIIPAQSMKQTHASRNPGAGSQSPVSGQSSMFKAVSGASPLAKGLLKRVPGGALVDAGLQIAQTFSSEGSSQEKLEGYGTAVGGLGGTLAGAAAGAAIGSVVPVIGTAIGGLIGGALGSMGGESVGGWLARNVSMGFSQNPPATVSEQRQAPTSVGEAARRLDTATEQPSIPASTVPTPATSPRPPINQQFTFTANMPLTLNTSLDDPSVLQQMEAIARRTLSELMERAQSVQLADTPHVA</sequence>
<protein>
    <recommendedName>
        <fullName evidence="5">Tail tape measure protein</fullName>
    </recommendedName>
</protein>
<proteinExistence type="predicted"/>
<reference evidence="4" key="3">
    <citation type="submission" date="2021-06" db="EMBL/GenBank/DDBJ databases">
        <title>Updating the genus Pseudomonas: Description of 43 new species and partition of the Pseudomonas putida group.</title>
        <authorList>
            <person name="Girard L."/>
            <person name="Lood C."/>
            <person name="Vandamme P."/>
            <person name="Rokni-Zadeh H."/>
            <person name="Van Noort V."/>
            <person name="Hofte M."/>
            <person name="Lavigne R."/>
            <person name="De Mot R."/>
        </authorList>
    </citation>
    <scope>NUCLEOTIDE SEQUENCE</scope>
    <source>
        <strain evidence="4">SWRI10</strain>
    </source>
</reference>
<name>A0A923JW83_9PSED</name>
<evidence type="ECO:0000256" key="1">
    <source>
        <dbReference type="SAM" id="Coils"/>
    </source>
</evidence>
<accession>A0A923JW83</accession>
<dbReference type="Proteomes" id="UP000599879">
    <property type="component" value="Unassembled WGS sequence"/>
</dbReference>
<feature type="compositionally biased region" description="Low complexity" evidence="2">
    <location>
        <begin position="561"/>
        <end position="571"/>
    </location>
</feature>
<comment type="caution">
    <text evidence="3">The sequence shown here is derived from an EMBL/GenBank/DDBJ whole genome shotgun (WGS) entry which is preliminary data.</text>
</comment>
<feature type="compositionally biased region" description="Polar residues" evidence="2">
    <location>
        <begin position="336"/>
        <end position="345"/>
    </location>
</feature>
<reference evidence="3" key="2">
    <citation type="submission" date="2020-07" db="EMBL/GenBank/DDBJ databases">
        <authorList>
            <person name="Lood C."/>
            <person name="Girard L."/>
        </authorList>
    </citation>
    <scope>NUCLEOTIDE SEQUENCE</scope>
    <source>
        <strain evidence="3">SWRI10</strain>
    </source>
</reference>
<feature type="compositionally biased region" description="Low complexity" evidence="2">
    <location>
        <begin position="122"/>
        <end position="136"/>
    </location>
</feature>
<dbReference type="EMBL" id="JABWRE020000001">
    <property type="protein sequence ID" value="MBV4534867.1"/>
    <property type="molecule type" value="Genomic_DNA"/>
</dbReference>